<dbReference type="EMBL" id="AFBR01000084">
    <property type="protein sequence ID" value="EGG51298.1"/>
    <property type="molecule type" value="Genomic_DNA"/>
</dbReference>
<comment type="caution">
    <text evidence="2">The sequence shown here is derived from an EMBL/GenBank/DDBJ whole genome shotgun (WGS) entry which is preliminary data.</text>
</comment>
<accession>F3QXC6</accession>
<dbReference type="STRING" id="762982.HMPREF9442_02861"/>
<evidence type="ECO:0000313" key="2">
    <source>
        <dbReference type="EMBL" id="EGG51298.1"/>
    </source>
</evidence>
<dbReference type="HOGENOM" id="CLU_2772206_0_0_10"/>
<feature type="region of interest" description="Disordered" evidence="1">
    <location>
        <begin position="39"/>
        <end position="69"/>
    </location>
</feature>
<organism evidence="2 3">
    <name type="scientific">Paraprevotella xylaniphila YIT 11841</name>
    <dbReference type="NCBI Taxonomy" id="762982"/>
    <lineage>
        <taxon>Bacteria</taxon>
        <taxon>Pseudomonadati</taxon>
        <taxon>Bacteroidota</taxon>
        <taxon>Bacteroidia</taxon>
        <taxon>Bacteroidales</taxon>
        <taxon>Prevotellaceae</taxon>
        <taxon>Paraprevotella</taxon>
    </lineage>
</organism>
<sequence>MAQIGKRTSEYQSEDLLHGLFYRLFLRMANLLALIRPTRAPRHPVPGKSQPTYAERLTIRQGAPPDPPK</sequence>
<gene>
    <name evidence="2" type="ORF">HMPREF9442_02861</name>
</gene>
<dbReference type="Proteomes" id="UP000005546">
    <property type="component" value="Unassembled WGS sequence"/>
</dbReference>
<evidence type="ECO:0000256" key="1">
    <source>
        <dbReference type="SAM" id="MobiDB-lite"/>
    </source>
</evidence>
<reference evidence="2 3" key="1">
    <citation type="submission" date="2011-02" db="EMBL/GenBank/DDBJ databases">
        <authorList>
            <person name="Weinstock G."/>
            <person name="Sodergren E."/>
            <person name="Clifton S."/>
            <person name="Fulton L."/>
            <person name="Fulton B."/>
            <person name="Courtney L."/>
            <person name="Fronick C."/>
            <person name="Harrison M."/>
            <person name="Strong C."/>
            <person name="Farmer C."/>
            <person name="Delahaunty K."/>
            <person name="Markovic C."/>
            <person name="Hall O."/>
            <person name="Minx P."/>
            <person name="Tomlinson C."/>
            <person name="Mitreva M."/>
            <person name="Hou S."/>
            <person name="Chen J."/>
            <person name="Wollam A."/>
            <person name="Pepin K.H."/>
            <person name="Johnson M."/>
            <person name="Bhonagiri V."/>
            <person name="Zhang X."/>
            <person name="Suruliraj S."/>
            <person name="Warren W."/>
            <person name="Chinwalla A."/>
            <person name="Mardis E.R."/>
            <person name="Wilson R.K."/>
        </authorList>
    </citation>
    <scope>NUCLEOTIDE SEQUENCE [LARGE SCALE GENOMIC DNA]</scope>
    <source>
        <strain evidence="2 3">YIT 11841</strain>
    </source>
</reference>
<dbReference type="AlphaFoldDB" id="F3QXC6"/>
<keyword evidence="3" id="KW-1185">Reference proteome</keyword>
<evidence type="ECO:0000313" key="3">
    <source>
        <dbReference type="Proteomes" id="UP000005546"/>
    </source>
</evidence>
<protein>
    <submittedName>
        <fullName evidence="2">Uncharacterized protein</fullName>
    </submittedName>
</protein>
<name>F3QXC6_9BACT</name>
<proteinExistence type="predicted"/>